<name>A0A7C9NSA4_9BACT</name>
<proteinExistence type="predicted"/>
<dbReference type="EMBL" id="QWKH01000015">
    <property type="protein sequence ID" value="NBI34109.1"/>
    <property type="molecule type" value="Genomic_DNA"/>
</dbReference>
<organism evidence="1">
    <name type="scientific">Muribaculaceae bacterium Z82</name>
    <dbReference type="NCBI Taxonomy" id="2304548"/>
    <lineage>
        <taxon>Bacteria</taxon>
        <taxon>Pseudomonadati</taxon>
        <taxon>Bacteroidota</taxon>
        <taxon>Bacteroidia</taxon>
        <taxon>Bacteroidales</taxon>
        <taxon>Muribaculaceae</taxon>
    </lineage>
</organism>
<dbReference type="GO" id="GO:0009295">
    <property type="term" value="C:nucleoid"/>
    <property type="evidence" value="ECO:0007669"/>
    <property type="project" value="InterPro"/>
</dbReference>
<dbReference type="InterPro" id="IPR007358">
    <property type="entry name" value="Nucleoid_associated_NdpA"/>
</dbReference>
<accession>A0A7C9NSA4</accession>
<sequence>MNINNAILHVLDFESCANVFAQTPLSLANKTAKRYVTSQAKRTLSNMDRRRGTFEEGSSFEAQLRAYLRGERDFVGLSTDIAQFLARELGSMEKTPSTDVLVVDFTGDAVCEALPWEDEPEEVEPQDAADGGASDVREAAARASEGVGPRYFAVILLESHPAYMHEVGSNDFGDVATTVARHHAILPNPSQKVASFALVELDAMSVWFVDKVREIAGEKRLLLPDGLLQCTSQASSKEVIQAVTSVVEEVAEQFGANSAVALSKAKAYVAESASDDEELDVRELGERVFADRPQVRESFERAIEEKAMPEQVSVEREVARKVTRNHKIRTDTGIEVTFPAEYGDNSDFIEFFSTPDGRIEIALKNIGAIENR</sequence>
<comment type="caution">
    <text evidence="1">The sequence shown here is derived from an EMBL/GenBank/DDBJ whole genome shotgun (WGS) entry which is preliminary data.</text>
</comment>
<dbReference type="AlphaFoldDB" id="A0A7C9NSA4"/>
<reference evidence="1" key="1">
    <citation type="submission" date="2018-08" db="EMBL/GenBank/DDBJ databases">
        <title>Murine metabolic-syndrome-specific gut microbial biobank.</title>
        <authorList>
            <person name="Liu C."/>
        </authorList>
    </citation>
    <scope>NUCLEOTIDE SEQUENCE [LARGE SCALE GENOMIC DNA]</scope>
    <source>
        <strain evidence="1">Z82</strain>
    </source>
</reference>
<evidence type="ECO:0000313" key="1">
    <source>
        <dbReference type="EMBL" id="NBI34109.1"/>
    </source>
</evidence>
<dbReference type="Pfam" id="PF04245">
    <property type="entry name" value="NA37"/>
    <property type="match status" value="2"/>
</dbReference>
<gene>
    <name evidence="1" type="ORF">D1639_03495</name>
</gene>
<protein>
    <submittedName>
        <fullName evidence="1">Nucleoid-associated protein</fullName>
    </submittedName>
</protein>